<reference evidence="2" key="1">
    <citation type="submission" date="2016-11" db="EMBL/GenBank/DDBJ databases">
        <title>The genome of Nicotiana attenuata.</title>
        <authorList>
            <person name="Xu S."/>
            <person name="Brockmoeller T."/>
            <person name="Gaquerel E."/>
            <person name="Navarro A."/>
            <person name="Kuhl H."/>
            <person name="Gase K."/>
            <person name="Ling Z."/>
            <person name="Zhou W."/>
            <person name="Kreitzer C."/>
            <person name="Stanke M."/>
            <person name="Tang H."/>
            <person name="Lyons E."/>
            <person name="Pandey P."/>
            <person name="Pandey S.P."/>
            <person name="Timmermann B."/>
            <person name="Baldwin I.T."/>
        </authorList>
    </citation>
    <scope>NUCLEOTIDE SEQUENCE [LARGE SCALE GENOMIC DNA]</scope>
    <source>
        <strain evidence="2">UT</strain>
    </source>
</reference>
<dbReference type="EMBL" id="MJEQ01004274">
    <property type="protein sequence ID" value="OIT21537.1"/>
    <property type="molecule type" value="Genomic_DNA"/>
</dbReference>
<organism evidence="2 3">
    <name type="scientific">Nicotiana attenuata</name>
    <name type="common">Coyote tobacco</name>
    <dbReference type="NCBI Taxonomy" id="49451"/>
    <lineage>
        <taxon>Eukaryota</taxon>
        <taxon>Viridiplantae</taxon>
        <taxon>Streptophyta</taxon>
        <taxon>Embryophyta</taxon>
        <taxon>Tracheophyta</taxon>
        <taxon>Spermatophyta</taxon>
        <taxon>Magnoliopsida</taxon>
        <taxon>eudicotyledons</taxon>
        <taxon>Gunneridae</taxon>
        <taxon>Pentapetalae</taxon>
        <taxon>asterids</taxon>
        <taxon>lamiids</taxon>
        <taxon>Solanales</taxon>
        <taxon>Solanaceae</taxon>
        <taxon>Nicotianoideae</taxon>
        <taxon>Nicotianeae</taxon>
        <taxon>Nicotiana</taxon>
    </lineage>
</organism>
<sequence>MFVFNLLWFSKMQVMAARDIDYDVSPMERRLLPQLNTCLRSCTSDSDCSDCILCCHCNYMTFNTFQCGPRVGV</sequence>
<dbReference type="Gramene" id="OIT21537">
    <property type="protein sequence ID" value="OIT21537"/>
    <property type="gene ID" value="A4A49_34020"/>
</dbReference>
<evidence type="ECO:0008006" key="4">
    <source>
        <dbReference type="Google" id="ProtNLM"/>
    </source>
</evidence>
<evidence type="ECO:0000313" key="2">
    <source>
        <dbReference type="EMBL" id="OIT21537.1"/>
    </source>
</evidence>
<proteinExistence type="predicted"/>
<feature type="chain" id="PRO_5009639826" description="Carboxypeptidase A inhibitor-like domain-containing protein" evidence="1">
    <location>
        <begin position="18"/>
        <end position="73"/>
    </location>
</feature>
<accession>A0A1J6KQV1</accession>
<keyword evidence="3" id="KW-1185">Reference proteome</keyword>
<keyword evidence="1" id="KW-0732">Signal</keyword>
<dbReference type="AlphaFoldDB" id="A0A1J6KQV1"/>
<dbReference type="Proteomes" id="UP000187609">
    <property type="component" value="Unassembled WGS sequence"/>
</dbReference>
<evidence type="ECO:0000313" key="3">
    <source>
        <dbReference type="Proteomes" id="UP000187609"/>
    </source>
</evidence>
<comment type="caution">
    <text evidence="2">The sequence shown here is derived from an EMBL/GenBank/DDBJ whole genome shotgun (WGS) entry which is preliminary data.</text>
</comment>
<protein>
    <recommendedName>
        <fullName evidence="4">Carboxypeptidase A inhibitor-like domain-containing protein</fullName>
    </recommendedName>
</protein>
<name>A0A1J6KQV1_NICAT</name>
<gene>
    <name evidence="2" type="ORF">A4A49_34020</name>
</gene>
<evidence type="ECO:0000256" key="1">
    <source>
        <dbReference type="SAM" id="SignalP"/>
    </source>
</evidence>
<feature type="signal peptide" evidence="1">
    <location>
        <begin position="1"/>
        <end position="17"/>
    </location>
</feature>